<keyword evidence="2" id="KW-1185">Reference proteome</keyword>
<comment type="caution">
    <text evidence="1">The sequence shown here is derived from an EMBL/GenBank/DDBJ whole genome shotgun (WGS) entry which is preliminary data.</text>
</comment>
<dbReference type="EMBL" id="JNBR01000418">
    <property type="protein sequence ID" value="OQR93257.1"/>
    <property type="molecule type" value="Genomic_DNA"/>
</dbReference>
<dbReference type="Pfam" id="PF04417">
    <property type="entry name" value="DUF501"/>
    <property type="match status" value="1"/>
</dbReference>
<evidence type="ECO:0000313" key="1">
    <source>
        <dbReference type="EMBL" id="OQR93257.1"/>
    </source>
</evidence>
<dbReference type="PANTHER" id="PTHR37163">
    <property type="entry name" value="CONSERVED PROTEIN"/>
    <property type="match status" value="1"/>
</dbReference>
<evidence type="ECO:0000313" key="2">
    <source>
        <dbReference type="Proteomes" id="UP000243579"/>
    </source>
</evidence>
<evidence type="ECO:0008006" key="3">
    <source>
        <dbReference type="Google" id="ProtNLM"/>
    </source>
</evidence>
<protein>
    <recommendedName>
        <fullName evidence="3">DUF501 domain-containing protein</fullName>
    </recommendedName>
</protein>
<name>A0A1V9Z5R7_ACHHY</name>
<accession>A0A1V9Z5R7</accession>
<sequence length="220" mass="24695">MDANEQGLFLELGAVAEEPFQAAPMDTTECEGVPCEENDASVLAAIERNLGYVPNNLIRVAAMHVSAEHGHEPAVLQLYPLRNCMDAYKKHERAYIEPFPTTFWLASTELKEKVSVLEGMGYVEIFTDRLEANATYRQAMEDAHKNYADLRWGLLTSRDIAIVASKHWERALKDVGIAGIRNRASVKCLHTHYAHYLATGDNLVGAWVHEALQELQVQMK</sequence>
<dbReference type="InterPro" id="IPR007511">
    <property type="entry name" value="DUF501"/>
</dbReference>
<dbReference type="PANTHER" id="PTHR37163:SF1">
    <property type="entry name" value="DUF501 DOMAIN-CONTAINING PROTEIN"/>
    <property type="match status" value="1"/>
</dbReference>
<gene>
    <name evidence="1" type="ORF">ACHHYP_02746</name>
</gene>
<reference evidence="1 2" key="1">
    <citation type="journal article" date="2014" name="Genome Biol. Evol.">
        <title>The secreted proteins of Achlya hypogyna and Thraustotheca clavata identify the ancestral oomycete secretome and reveal gene acquisitions by horizontal gene transfer.</title>
        <authorList>
            <person name="Misner I."/>
            <person name="Blouin N."/>
            <person name="Leonard G."/>
            <person name="Richards T.A."/>
            <person name="Lane C.E."/>
        </authorList>
    </citation>
    <scope>NUCLEOTIDE SEQUENCE [LARGE SCALE GENOMIC DNA]</scope>
    <source>
        <strain evidence="1 2">ATCC 48635</strain>
    </source>
</reference>
<proteinExistence type="predicted"/>
<dbReference type="AlphaFoldDB" id="A0A1V9Z5R7"/>
<organism evidence="1 2">
    <name type="scientific">Achlya hypogyna</name>
    <name type="common">Oomycete</name>
    <name type="synonym">Protoachlya hypogyna</name>
    <dbReference type="NCBI Taxonomy" id="1202772"/>
    <lineage>
        <taxon>Eukaryota</taxon>
        <taxon>Sar</taxon>
        <taxon>Stramenopiles</taxon>
        <taxon>Oomycota</taxon>
        <taxon>Saprolegniomycetes</taxon>
        <taxon>Saprolegniales</taxon>
        <taxon>Achlyaceae</taxon>
        <taxon>Achlya</taxon>
    </lineage>
</organism>
<dbReference type="OrthoDB" id="46395at2759"/>
<dbReference type="Proteomes" id="UP000243579">
    <property type="component" value="Unassembled WGS sequence"/>
</dbReference>